<feature type="binding site" evidence="2">
    <location>
        <begin position="186"/>
        <end position="188"/>
    </location>
    <ligand>
        <name>substrate</name>
    </ligand>
</feature>
<protein>
    <recommendedName>
        <fullName evidence="2">Isoprenyl transferase</fullName>
        <ecNumber evidence="2">2.5.1.-</ecNumber>
    </recommendedName>
</protein>
<accession>A0A923RSX9</accession>
<feature type="active site" evidence="2">
    <location>
        <position position="12"/>
    </location>
</feature>
<feature type="active site" description="Proton acceptor" evidence="2">
    <location>
        <position position="60"/>
    </location>
</feature>
<feature type="binding site" evidence="2">
    <location>
        <position position="17"/>
    </location>
    <ligand>
        <name>substrate</name>
    </ligand>
</feature>
<organism evidence="3 4">
    <name type="scientific">Roseburia zhanii</name>
    <dbReference type="NCBI Taxonomy" id="2763064"/>
    <lineage>
        <taxon>Bacteria</taxon>
        <taxon>Bacillati</taxon>
        <taxon>Bacillota</taxon>
        <taxon>Clostridia</taxon>
        <taxon>Lachnospirales</taxon>
        <taxon>Lachnospiraceae</taxon>
        <taxon>Roseburia</taxon>
    </lineage>
</organism>
<dbReference type="Proteomes" id="UP000606720">
    <property type="component" value="Unassembled WGS sequence"/>
</dbReference>
<dbReference type="FunFam" id="3.40.1180.10:FF:000001">
    <property type="entry name" value="(2E,6E)-farnesyl-diphosphate-specific ditrans,polycis-undecaprenyl-diphosphate synthase"/>
    <property type="match status" value="1"/>
</dbReference>
<keyword evidence="4" id="KW-1185">Reference proteome</keyword>
<dbReference type="EC" id="2.5.1.-" evidence="2"/>
<feature type="binding site" evidence="2">
    <location>
        <position position="61"/>
    </location>
    <ligand>
        <name>substrate</name>
    </ligand>
</feature>
<dbReference type="NCBIfam" id="TIGR00055">
    <property type="entry name" value="uppS"/>
    <property type="match status" value="1"/>
</dbReference>
<dbReference type="CDD" id="cd00475">
    <property type="entry name" value="Cis_IPPS"/>
    <property type="match status" value="1"/>
</dbReference>
<keyword evidence="2" id="KW-0460">Magnesium</keyword>
<dbReference type="InterPro" id="IPR018520">
    <property type="entry name" value="UPP_synth-like_CS"/>
</dbReference>
<comment type="function">
    <text evidence="2">Catalyzes the condensation of isopentenyl diphosphate (IPP) with allylic pyrophosphates generating different type of terpenoids.</text>
</comment>
<sequence>MKIPDHVAIILDGNGRWAKAKGMPRTYGHTMGAKNVETICRAAHQMGIRYLTFYAFSTENWNRPESEVSAIMNLLDSYLKNCLKLAKKNNMRVRVIGDVSRLDEEFQKNIRKLETASAGYTGLNLQIAINYGSRDEMIRAMKHMIQEHDEGKLAIEDIDESKFASYLDTAGIPDPDLMIRTSGEQRLSNYLLWQLAYSEFYFTDVPWPDFDEAELKRAVEAYSSRDRRYGKVKEEEN</sequence>
<dbReference type="InterPro" id="IPR001441">
    <property type="entry name" value="UPP_synth-like"/>
</dbReference>
<reference evidence="3" key="1">
    <citation type="submission" date="2020-08" db="EMBL/GenBank/DDBJ databases">
        <title>Genome public.</title>
        <authorList>
            <person name="Liu C."/>
            <person name="Sun Q."/>
        </authorList>
    </citation>
    <scope>NUCLEOTIDE SEQUENCE</scope>
    <source>
        <strain evidence="3">BX1005</strain>
    </source>
</reference>
<proteinExistence type="inferred from homology"/>
<dbReference type="GO" id="GO:0000287">
    <property type="term" value="F:magnesium ion binding"/>
    <property type="evidence" value="ECO:0007669"/>
    <property type="project" value="UniProtKB-UniRule"/>
</dbReference>
<comment type="cofactor">
    <cofactor evidence="2">
        <name>Mg(2+)</name>
        <dbReference type="ChEBI" id="CHEBI:18420"/>
    </cofactor>
    <text evidence="2">Binds 2 magnesium ions per subunit.</text>
</comment>
<evidence type="ECO:0000256" key="1">
    <source>
        <dbReference type="ARBA" id="ARBA00022679"/>
    </source>
</evidence>
<gene>
    <name evidence="3" type="ORF">H8S17_03310</name>
</gene>
<dbReference type="EMBL" id="JACOPH010000002">
    <property type="protein sequence ID" value="MBC5713245.1"/>
    <property type="molecule type" value="Genomic_DNA"/>
</dbReference>
<dbReference type="RefSeq" id="WP_186866234.1">
    <property type="nucleotide sequence ID" value="NZ_JACOPH010000002.1"/>
</dbReference>
<comment type="subunit">
    <text evidence="2">Homodimer.</text>
</comment>
<evidence type="ECO:0000313" key="3">
    <source>
        <dbReference type="EMBL" id="MBC5713245.1"/>
    </source>
</evidence>
<dbReference type="SUPFAM" id="SSF64005">
    <property type="entry name" value="Undecaprenyl diphosphate synthase"/>
    <property type="match status" value="1"/>
</dbReference>
<evidence type="ECO:0000313" key="4">
    <source>
        <dbReference type="Proteomes" id="UP000606720"/>
    </source>
</evidence>
<dbReference type="PROSITE" id="PS01066">
    <property type="entry name" value="UPP_SYNTHASE"/>
    <property type="match status" value="1"/>
</dbReference>
<feature type="binding site" evidence="2">
    <location>
        <position position="12"/>
    </location>
    <ligand>
        <name>Mg(2+)</name>
        <dbReference type="ChEBI" id="CHEBI:18420"/>
    </ligand>
</feature>
<dbReference type="AlphaFoldDB" id="A0A923RSX9"/>
<feature type="binding site" evidence="2">
    <location>
        <begin position="57"/>
        <end position="59"/>
    </location>
    <ligand>
        <name>substrate</name>
    </ligand>
</feature>
<feature type="binding site" evidence="2">
    <location>
        <position position="25"/>
    </location>
    <ligand>
        <name>substrate</name>
    </ligand>
</feature>
<dbReference type="NCBIfam" id="NF011405">
    <property type="entry name" value="PRK14830.1"/>
    <property type="match status" value="1"/>
</dbReference>
<feature type="binding site" evidence="2">
    <location>
        <position position="199"/>
    </location>
    <ligand>
        <name>Mg(2+)</name>
        <dbReference type="ChEBI" id="CHEBI:18420"/>
    </ligand>
</feature>
<dbReference type="Pfam" id="PF01255">
    <property type="entry name" value="Prenyltransf"/>
    <property type="match status" value="1"/>
</dbReference>
<keyword evidence="1 2" id="KW-0808">Transferase</keyword>
<comment type="similarity">
    <text evidence="2">Belongs to the UPP synthase family.</text>
</comment>
<keyword evidence="2" id="KW-0479">Metal-binding</keyword>
<feature type="binding site" evidence="2">
    <location>
        <position position="63"/>
    </location>
    <ligand>
        <name>substrate</name>
    </ligand>
</feature>
<dbReference type="Gene3D" id="3.40.1180.10">
    <property type="entry name" value="Decaprenyl diphosphate synthase-like"/>
    <property type="match status" value="1"/>
</dbReference>
<dbReference type="HAMAP" id="MF_01139">
    <property type="entry name" value="ISPT"/>
    <property type="match status" value="1"/>
</dbReference>
<name>A0A923RSX9_9FIRM</name>
<evidence type="ECO:0000256" key="2">
    <source>
        <dbReference type="HAMAP-Rule" id="MF_01139"/>
    </source>
</evidence>
<comment type="caution">
    <text evidence="3">The sequence shown here is derived from an EMBL/GenBank/DDBJ whole genome shotgun (WGS) entry which is preliminary data.</text>
</comment>
<feature type="binding site" evidence="2">
    <location>
        <position position="29"/>
    </location>
    <ligand>
        <name>substrate</name>
    </ligand>
</feature>
<feature type="binding site" evidence="2">
    <location>
        <begin position="13"/>
        <end position="16"/>
    </location>
    <ligand>
        <name>substrate</name>
    </ligand>
</feature>
<dbReference type="PANTHER" id="PTHR10291:SF0">
    <property type="entry name" value="DEHYDRODOLICHYL DIPHOSPHATE SYNTHASE 2"/>
    <property type="match status" value="1"/>
</dbReference>
<dbReference type="PANTHER" id="PTHR10291">
    <property type="entry name" value="DEHYDRODOLICHYL DIPHOSPHATE SYNTHASE FAMILY MEMBER"/>
    <property type="match status" value="1"/>
</dbReference>
<dbReference type="InterPro" id="IPR036424">
    <property type="entry name" value="UPP_synth-like_sf"/>
</dbReference>
<dbReference type="GO" id="GO:0045547">
    <property type="term" value="F:ditrans,polycis-polyprenyl diphosphate synthase [(2E,6E)-farnesyl diphosphate specific] activity"/>
    <property type="evidence" value="ECO:0007669"/>
    <property type="project" value="TreeGrafter"/>
</dbReference>
<dbReference type="GO" id="GO:0016094">
    <property type="term" value="P:polyprenol biosynthetic process"/>
    <property type="evidence" value="ECO:0007669"/>
    <property type="project" value="TreeGrafter"/>
</dbReference>
<feature type="binding site" evidence="2">
    <location>
        <position position="180"/>
    </location>
    <ligand>
        <name>substrate</name>
    </ligand>
</feature>